<dbReference type="InterPro" id="IPR036397">
    <property type="entry name" value="RNaseH_sf"/>
</dbReference>
<proteinExistence type="predicted"/>
<organism evidence="1 2">
    <name type="scientific">Trichonephila clavipes</name>
    <name type="common">Golden silk orbweaver</name>
    <name type="synonym">Nephila clavipes</name>
    <dbReference type="NCBI Taxonomy" id="2585209"/>
    <lineage>
        <taxon>Eukaryota</taxon>
        <taxon>Metazoa</taxon>
        <taxon>Ecdysozoa</taxon>
        <taxon>Arthropoda</taxon>
        <taxon>Chelicerata</taxon>
        <taxon>Arachnida</taxon>
        <taxon>Araneae</taxon>
        <taxon>Araneomorphae</taxon>
        <taxon>Entelegynae</taxon>
        <taxon>Araneoidea</taxon>
        <taxon>Nephilidae</taxon>
        <taxon>Trichonephila</taxon>
    </lineage>
</organism>
<dbReference type="Gene3D" id="3.30.420.10">
    <property type="entry name" value="Ribonuclease H-like superfamily/Ribonuclease H"/>
    <property type="match status" value="1"/>
</dbReference>
<protein>
    <recommendedName>
        <fullName evidence="3">Transposase Tc1-like domain-containing protein</fullName>
    </recommendedName>
</protein>
<gene>
    <name evidence="1" type="ORF">TNCV_3167341</name>
</gene>
<sequence>MLREVTPLNFKTCRPARKSKLTPAMKAKRLNWAKQWRDKDVDFWRSVCFSDESTFEILQNKAQFVRRRRLTVLFRL</sequence>
<dbReference type="Proteomes" id="UP000887159">
    <property type="component" value="Unassembled WGS sequence"/>
</dbReference>
<dbReference type="GO" id="GO:0003676">
    <property type="term" value="F:nucleic acid binding"/>
    <property type="evidence" value="ECO:0007669"/>
    <property type="project" value="InterPro"/>
</dbReference>
<dbReference type="EMBL" id="BMAU01021105">
    <property type="protein sequence ID" value="GFX90903.1"/>
    <property type="molecule type" value="Genomic_DNA"/>
</dbReference>
<reference evidence="1" key="1">
    <citation type="submission" date="2020-08" db="EMBL/GenBank/DDBJ databases">
        <title>Multicomponent nature underlies the extraordinary mechanical properties of spider dragline silk.</title>
        <authorList>
            <person name="Kono N."/>
            <person name="Nakamura H."/>
            <person name="Mori M."/>
            <person name="Yoshida Y."/>
            <person name="Ohtoshi R."/>
            <person name="Malay A.D."/>
            <person name="Moran D.A.P."/>
            <person name="Tomita M."/>
            <person name="Numata K."/>
            <person name="Arakawa K."/>
        </authorList>
    </citation>
    <scope>NUCLEOTIDE SEQUENCE</scope>
</reference>
<evidence type="ECO:0008006" key="3">
    <source>
        <dbReference type="Google" id="ProtNLM"/>
    </source>
</evidence>
<evidence type="ECO:0000313" key="1">
    <source>
        <dbReference type="EMBL" id="GFX90903.1"/>
    </source>
</evidence>
<evidence type="ECO:0000313" key="2">
    <source>
        <dbReference type="Proteomes" id="UP000887159"/>
    </source>
</evidence>
<name>A0A8X6V160_TRICX</name>
<keyword evidence="2" id="KW-1185">Reference proteome</keyword>
<comment type="caution">
    <text evidence="1">The sequence shown here is derived from an EMBL/GenBank/DDBJ whole genome shotgun (WGS) entry which is preliminary data.</text>
</comment>
<dbReference type="AlphaFoldDB" id="A0A8X6V160"/>
<accession>A0A8X6V160</accession>